<keyword evidence="8" id="KW-1133">Transmembrane helix</keyword>
<feature type="region of interest" description="Disordered" evidence="7">
    <location>
        <begin position="1"/>
        <end position="25"/>
    </location>
</feature>
<sequence>MTPFEKHKSHPEAYTDASTEDLPLESPFPRRNQYRRLGWAAFILILNFFLVANFSETAPDSSVPSFYSRISTVESVCLGLNNRTVSHAGHIGLAGDSDESPKRSFFWYFESENNAGDSPVILTIGGGPGTSGMMNPLFGQAPCIATADGLAPNPHRWTEHHNLIALDHPIGVGFSFGSRVNNSRAAAYDVYDFIQKLLILFPHLSKNKFIISGGSYGGVYVPNIATVIHEQNLRVRNGEGRPGSILINLEALILSNPFSDPTAHFTWLLQYRCIDHHVYNLTSCRSLYSELPTCLESIDLAFELPTIENRVKSWELCDHLNSADTNGTVYEDIRRTCFPDDNAPEACHPQFRWVESIFRDVLVKRALGVPPDLNYTALNMEVNAEFIAAGDTIQQHHLLYPPLLAAGIRLLHYVGAQDANCAWPGVLSFLKLLRTPFQADFLSAPDLPWPSKGIATVRSVGKGAGNMTYILLAEAGHFTVKDQPALAKIIVEKWVANQAFLT</sequence>
<dbReference type="Pfam" id="PF00450">
    <property type="entry name" value="Peptidase_S10"/>
    <property type="match status" value="1"/>
</dbReference>
<evidence type="ECO:0000313" key="9">
    <source>
        <dbReference type="EMBL" id="KAJ7751522.1"/>
    </source>
</evidence>
<dbReference type="PRINTS" id="PR00724">
    <property type="entry name" value="CRBOXYPTASEC"/>
</dbReference>
<keyword evidence="5" id="KW-0378">Hydrolase</keyword>
<evidence type="ECO:0000256" key="5">
    <source>
        <dbReference type="ARBA" id="ARBA00022801"/>
    </source>
</evidence>
<gene>
    <name evidence="9" type="ORF">DFH07DRAFT_1061852</name>
</gene>
<dbReference type="GO" id="GO:0006508">
    <property type="term" value="P:proteolysis"/>
    <property type="evidence" value="ECO:0007669"/>
    <property type="project" value="UniProtKB-KW"/>
</dbReference>
<evidence type="ECO:0000256" key="3">
    <source>
        <dbReference type="ARBA" id="ARBA00022645"/>
    </source>
</evidence>
<evidence type="ECO:0000256" key="8">
    <source>
        <dbReference type="SAM" id="Phobius"/>
    </source>
</evidence>
<dbReference type="Gene3D" id="3.40.50.1820">
    <property type="entry name" value="alpha/beta hydrolase"/>
    <property type="match status" value="1"/>
</dbReference>
<keyword evidence="10" id="KW-1185">Reference proteome</keyword>
<protein>
    <recommendedName>
        <fullName evidence="2">carboxypeptidase C</fullName>
        <ecNumber evidence="2">3.4.16.5</ecNumber>
    </recommendedName>
</protein>
<dbReference type="InterPro" id="IPR001563">
    <property type="entry name" value="Peptidase_S10"/>
</dbReference>
<evidence type="ECO:0000256" key="6">
    <source>
        <dbReference type="ARBA" id="ARBA00023180"/>
    </source>
</evidence>
<keyword evidence="4" id="KW-0645">Protease</keyword>
<dbReference type="PANTHER" id="PTHR11802">
    <property type="entry name" value="SERINE PROTEASE FAMILY S10 SERINE CARBOXYPEPTIDASE"/>
    <property type="match status" value="1"/>
</dbReference>
<keyword evidence="8" id="KW-0472">Membrane</keyword>
<dbReference type="EMBL" id="JARJLG010000078">
    <property type="protein sequence ID" value="KAJ7751522.1"/>
    <property type="molecule type" value="Genomic_DNA"/>
</dbReference>
<dbReference type="GO" id="GO:0004185">
    <property type="term" value="F:serine-type carboxypeptidase activity"/>
    <property type="evidence" value="ECO:0007669"/>
    <property type="project" value="UniProtKB-EC"/>
</dbReference>
<evidence type="ECO:0000256" key="2">
    <source>
        <dbReference type="ARBA" id="ARBA00012446"/>
    </source>
</evidence>
<comment type="similarity">
    <text evidence="1">Belongs to the peptidase S10 family.</text>
</comment>
<reference evidence="9" key="1">
    <citation type="submission" date="2023-03" db="EMBL/GenBank/DDBJ databases">
        <title>Massive genome expansion in bonnet fungi (Mycena s.s.) driven by repeated elements and novel gene families across ecological guilds.</title>
        <authorList>
            <consortium name="Lawrence Berkeley National Laboratory"/>
            <person name="Harder C.B."/>
            <person name="Miyauchi S."/>
            <person name="Viragh M."/>
            <person name="Kuo A."/>
            <person name="Thoen E."/>
            <person name="Andreopoulos B."/>
            <person name="Lu D."/>
            <person name="Skrede I."/>
            <person name="Drula E."/>
            <person name="Henrissat B."/>
            <person name="Morin E."/>
            <person name="Kohler A."/>
            <person name="Barry K."/>
            <person name="LaButti K."/>
            <person name="Morin E."/>
            <person name="Salamov A."/>
            <person name="Lipzen A."/>
            <person name="Mereny Z."/>
            <person name="Hegedus B."/>
            <person name="Baldrian P."/>
            <person name="Stursova M."/>
            <person name="Weitz H."/>
            <person name="Taylor A."/>
            <person name="Grigoriev I.V."/>
            <person name="Nagy L.G."/>
            <person name="Martin F."/>
            <person name="Kauserud H."/>
        </authorList>
    </citation>
    <scope>NUCLEOTIDE SEQUENCE</scope>
    <source>
        <strain evidence="9">CBHHK188m</strain>
    </source>
</reference>
<evidence type="ECO:0000256" key="7">
    <source>
        <dbReference type="SAM" id="MobiDB-lite"/>
    </source>
</evidence>
<accession>A0AAD7IVQ9</accession>
<feature type="transmembrane region" description="Helical" evidence="8">
    <location>
        <begin position="37"/>
        <end position="55"/>
    </location>
</feature>
<proteinExistence type="inferred from homology"/>
<dbReference type="EC" id="3.4.16.5" evidence="2"/>
<dbReference type="PANTHER" id="PTHR11802:SF113">
    <property type="entry name" value="SERINE CARBOXYPEPTIDASE CTSA-4.1"/>
    <property type="match status" value="1"/>
</dbReference>
<comment type="caution">
    <text evidence="9">The sequence shown here is derived from an EMBL/GenBank/DDBJ whole genome shotgun (WGS) entry which is preliminary data.</text>
</comment>
<dbReference type="Gene3D" id="1.10.287.410">
    <property type="match status" value="1"/>
</dbReference>
<feature type="compositionally biased region" description="Basic and acidic residues" evidence="7">
    <location>
        <begin position="1"/>
        <end position="13"/>
    </location>
</feature>
<keyword evidence="8" id="KW-0812">Transmembrane</keyword>
<dbReference type="InterPro" id="IPR029058">
    <property type="entry name" value="AB_hydrolase_fold"/>
</dbReference>
<keyword evidence="3" id="KW-0121">Carboxypeptidase</keyword>
<dbReference type="AlphaFoldDB" id="A0AAD7IVQ9"/>
<organism evidence="9 10">
    <name type="scientific">Mycena maculata</name>
    <dbReference type="NCBI Taxonomy" id="230809"/>
    <lineage>
        <taxon>Eukaryota</taxon>
        <taxon>Fungi</taxon>
        <taxon>Dikarya</taxon>
        <taxon>Basidiomycota</taxon>
        <taxon>Agaricomycotina</taxon>
        <taxon>Agaricomycetes</taxon>
        <taxon>Agaricomycetidae</taxon>
        <taxon>Agaricales</taxon>
        <taxon>Marasmiineae</taxon>
        <taxon>Mycenaceae</taxon>
        <taxon>Mycena</taxon>
    </lineage>
</organism>
<name>A0AAD7IVQ9_9AGAR</name>
<dbReference type="SUPFAM" id="SSF53474">
    <property type="entry name" value="alpha/beta-Hydrolases"/>
    <property type="match status" value="1"/>
</dbReference>
<keyword evidence="6" id="KW-0325">Glycoprotein</keyword>
<evidence type="ECO:0000256" key="4">
    <source>
        <dbReference type="ARBA" id="ARBA00022670"/>
    </source>
</evidence>
<dbReference type="Proteomes" id="UP001215280">
    <property type="component" value="Unassembled WGS sequence"/>
</dbReference>
<evidence type="ECO:0000256" key="1">
    <source>
        <dbReference type="ARBA" id="ARBA00009431"/>
    </source>
</evidence>
<evidence type="ECO:0000313" key="10">
    <source>
        <dbReference type="Proteomes" id="UP001215280"/>
    </source>
</evidence>